<gene>
    <name evidence="3" type="ORF">Goshw_006608</name>
</gene>
<sequence>MVESRILNMNLYLQFIFTVGGMGMWRILVLLKYPEVIVKRRMSRRKCHRRTRPRSSQQIEKEGSRFSVLNDKNTHKEDFEDFLLDSRCYKGKEISQGNFIGKVSATSLNGRREWRKNSNTNGNLNEVGLMENGGSTLKIINRPNSEPSKPSSSLKEIFLNLEKPVSSLGNGDLPAVDELQATQTTAWVSGWKKKTQKMSQFWRIQDMIILLFHWMLEILILVDIWRLYSIKIFTSRKITSLNPLKILILRWCYLLVRVKLLNIKVEVKLKNKLIFFIAAILASKFLEPSEPP</sequence>
<feature type="transmembrane region" description="Helical" evidence="2">
    <location>
        <begin position="207"/>
        <end position="228"/>
    </location>
</feature>
<organism evidence="3 4">
    <name type="scientific">Gossypium schwendimanii</name>
    <name type="common">Cotton</name>
    <dbReference type="NCBI Taxonomy" id="34291"/>
    <lineage>
        <taxon>Eukaryota</taxon>
        <taxon>Viridiplantae</taxon>
        <taxon>Streptophyta</taxon>
        <taxon>Embryophyta</taxon>
        <taxon>Tracheophyta</taxon>
        <taxon>Spermatophyta</taxon>
        <taxon>Magnoliopsida</taxon>
        <taxon>eudicotyledons</taxon>
        <taxon>Gunneridae</taxon>
        <taxon>Pentapetalae</taxon>
        <taxon>rosids</taxon>
        <taxon>malvids</taxon>
        <taxon>Malvales</taxon>
        <taxon>Malvaceae</taxon>
        <taxon>Malvoideae</taxon>
        <taxon>Gossypium</taxon>
    </lineage>
</organism>
<keyword evidence="2" id="KW-0472">Membrane</keyword>
<feature type="transmembrane region" description="Helical" evidence="2">
    <location>
        <begin position="12"/>
        <end position="31"/>
    </location>
</feature>
<keyword evidence="4" id="KW-1185">Reference proteome</keyword>
<dbReference type="Proteomes" id="UP000593576">
    <property type="component" value="Unassembled WGS sequence"/>
</dbReference>
<reference evidence="3 4" key="1">
    <citation type="journal article" date="2019" name="Genome Biol. Evol.">
        <title>Insights into the evolution of the New World diploid cottons (Gossypium, subgenus Houzingenia) based on genome sequencing.</title>
        <authorList>
            <person name="Grover C.E."/>
            <person name="Arick M.A. 2nd"/>
            <person name="Thrash A."/>
            <person name="Conover J.L."/>
            <person name="Sanders W.S."/>
            <person name="Peterson D.G."/>
            <person name="Frelichowski J.E."/>
            <person name="Scheffler J.A."/>
            <person name="Scheffler B.E."/>
            <person name="Wendel J.F."/>
        </authorList>
    </citation>
    <scope>NUCLEOTIDE SEQUENCE [LARGE SCALE GENOMIC DNA]</scope>
    <source>
        <strain evidence="3">1</strain>
        <tissue evidence="3">Leaf</tissue>
    </source>
</reference>
<evidence type="ECO:0000256" key="2">
    <source>
        <dbReference type="SAM" id="Phobius"/>
    </source>
</evidence>
<dbReference type="EMBL" id="JABFAF010000010">
    <property type="protein sequence ID" value="MBA0867959.1"/>
    <property type="molecule type" value="Genomic_DNA"/>
</dbReference>
<evidence type="ECO:0000313" key="3">
    <source>
        <dbReference type="EMBL" id="MBA0867959.1"/>
    </source>
</evidence>
<keyword evidence="2" id="KW-0812">Transmembrane</keyword>
<proteinExistence type="predicted"/>
<keyword evidence="2" id="KW-1133">Transmembrane helix</keyword>
<evidence type="ECO:0000313" key="4">
    <source>
        <dbReference type="Proteomes" id="UP000593576"/>
    </source>
</evidence>
<feature type="compositionally biased region" description="Basic residues" evidence="1">
    <location>
        <begin position="44"/>
        <end position="53"/>
    </location>
</feature>
<feature type="region of interest" description="Disordered" evidence="1">
    <location>
        <begin position="44"/>
        <end position="67"/>
    </location>
</feature>
<dbReference type="AlphaFoldDB" id="A0A7J9MC14"/>
<name>A0A7J9MC14_GOSSC</name>
<protein>
    <submittedName>
        <fullName evidence="3">Uncharacterized protein</fullName>
    </submittedName>
</protein>
<accession>A0A7J9MC14</accession>
<comment type="caution">
    <text evidence="3">The sequence shown here is derived from an EMBL/GenBank/DDBJ whole genome shotgun (WGS) entry which is preliminary data.</text>
</comment>
<evidence type="ECO:0000256" key="1">
    <source>
        <dbReference type="SAM" id="MobiDB-lite"/>
    </source>
</evidence>